<comment type="caution">
    <text evidence="1">The sequence shown here is derived from an EMBL/GenBank/DDBJ whole genome shotgun (WGS) entry which is preliminary data.</text>
</comment>
<gene>
    <name evidence="1" type="ORF">L3X38_033569</name>
</gene>
<evidence type="ECO:0000313" key="1">
    <source>
        <dbReference type="EMBL" id="KAI5324496.1"/>
    </source>
</evidence>
<name>A0AAD4VIB4_PRUDU</name>
<dbReference type="EMBL" id="JAJFAZ020000006">
    <property type="protein sequence ID" value="KAI5324496.1"/>
    <property type="molecule type" value="Genomic_DNA"/>
</dbReference>
<protein>
    <submittedName>
        <fullName evidence="1">Uncharacterized protein</fullName>
    </submittedName>
</protein>
<proteinExistence type="predicted"/>
<sequence length="127" mass="14400">MSTATCTSACVVKLVPKVLDRRPLSNPPIFRAQKPKEFQLERLEVSEIFEASEATFGDSGHRFRRSRYETSSTLRALSVYISGLDRFWSFGSQSKYPYRAEGLAMISSSFGHFLAVVRDQKLFPLLV</sequence>
<dbReference type="AlphaFoldDB" id="A0AAD4VIB4"/>
<reference evidence="1 2" key="1">
    <citation type="journal article" date="2022" name="G3 (Bethesda)">
        <title>Whole-genome sequence and methylome profiling of the almond [Prunus dulcis (Mill.) D.A. Webb] cultivar 'Nonpareil'.</title>
        <authorList>
            <person name="D'Amico-Willman K.M."/>
            <person name="Ouma W.Z."/>
            <person name="Meulia T."/>
            <person name="Sideli G.M."/>
            <person name="Gradziel T.M."/>
            <person name="Fresnedo-Ramirez J."/>
        </authorList>
    </citation>
    <scope>NUCLEOTIDE SEQUENCE [LARGE SCALE GENOMIC DNA]</scope>
    <source>
        <strain evidence="1">Clone GOH B32 T37-40</strain>
    </source>
</reference>
<dbReference type="Proteomes" id="UP001054821">
    <property type="component" value="Chromosome 6"/>
</dbReference>
<accession>A0AAD4VIB4</accession>
<keyword evidence="2" id="KW-1185">Reference proteome</keyword>
<evidence type="ECO:0000313" key="2">
    <source>
        <dbReference type="Proteomes" id="UP001054821"/>
    </source>
</evidence>
<organism evidence="1 2">
    <name type="scientific">Prunus dulcis</name>
    <name type="common">Almond</name>
    <name type="synonym">Amygdalus dulcis</name>
    <dbReference type="NCBI Taxonomy" id="3755"/>
    <lineage>
        <taxon>Eukaryota</taxon>
        <taxon>Viridiplantae</taxon>
        <taxon>Streptophyta</taxon>
        <taxon>Embryophyta</taxon>
        <taxon>Tracheophyta</taxon>
        <taxon>Spermatophyta</taxon>
        <taxon>Magnoliopsida</taxon>
        <taxon>eudicotyledons</taxon>
        <taxon>Gunneridae</taxon>
        <taxon>Pentapetalae</taxon>
        <taxon>rosids</taxon>
        <taxon>fabids</taxon>
        <taxon>Rosales</taxon>
        <taxon>Rosaceae</taxon>
        <taxon>Amygdaloideae</taxon>
        <taxon>Amygdaleae</taxon>
        <taxon>Prunus</taxon>
    </lineage>
</organism>